<feature type="transmembrane region" description="Helical" evidence="6">
    <location>
        <begin position="24"/>
        <end position="49"/>
    </location>
</feature>
<dbReference type="GO" id="GO:0016020">
    <property type="term" value="C:membrane"/>
    <property type="evidence" value="ECO:0007669"/>
    <property type="project" value="UniProtKB-SubCell"/>
</dbReference>
<keyword evidence="5 6" id="KW-0472">Membrane</keyword>
<dbReference type="InterPro" id="IPR051119">
    <property type="entry name" value="Nematode_SR-like"/>
</dbReference>
<dbReference type="KEGG" id="crq:GCK72_006726"/>
<dbReference type="PRINTS" id="PR00698">
    <property type="entry name" value="TMPROTEINSRG"/>
</dbReference>
<dbReference type="PANTHER" id="PTHR31627">
    <property type="entry name" value="SERPENTINE RECEPTOR CLASS GAMMA-RELATED"/>
    <property type="match status" value="1"/>
</dbReference>
<accession>A0A6A5HG20</accession>
<evidence type="ECO:0000256" key="3">
    <source>
        <dbReference type="ARBA" id="ARBA00022692"/>
    </source>
</evidence>
<comment type="subcellular location">
    <subcellularLocation>
        <location evidence="1">Membrane</location>
        <topology evidence="1">Multi-pass membrane protein</topology>
    </subcellularLocation>
</comment>
<evidence type="ECO:0000256" key="6">
    <source>
        <dbReference type="RuleBase" id="RU280813"/>
    </source>
</evidence>
<evidence type="ECO:0000256" key="1">
    <source>
        <dbReference type="ARBA" id="ARBA00004141"/>
    </source>
</evidence>
<keyword evidence="3 6" id="KW-0812">Transmembrane</keyword>
<evidence type="ECO:0000313" key="8">
    <source>
        <dbReference type="Proteomes" id="UP000483820"/>
    </source>
</evidence>
<feature type="transmembrane region" description="Helical" evidence="6">
    <location>
        <begin position="88"/>
        <end position="114"/>
    </location>
</feature>
<dbReference type="InterPro" id="IPR000609">
    <property type="entry name" value="7TM_GPCR_serpentine_rcpt_Srg"/>
</dbReference>
<feature type="transmembrane region" description="Helical" evidence="6">
    <location>
        <begin position="155"/>
        <end position="174"/>
    </location>
</feature>
<dbReference type="Pfam" id="PF02118">
    <property type="entry name" value="Srg"/>
    <property type="match status" value="1"/>
</dbReference>
<feature type="transmembrane region" description="Helical" evidence="6">
    <location>
        <begin position="61"/>
        <end position="82"/>
    </location>
</feature>
<evidence type="ECO:0000256" key="5">
    <source>
        <dbReference type="ARBA" id="ARBA00023136"/>
    </source>
</evidence>
<feature type="transmembrane region" description="Helical" evidence="6">
    <location>
        <begin position="201"/>
        <end position="222"/>
    </location>
</feature>
<dbReference type="PANTHER" id="PTHR31627:SF12">
    <property type="entry name" value="SERPENTINE RECEPTOR CLASS GAMMA-11-RELATED"/>
    <property type="match status" value="1"/>
</dbReference>
<dbReference type="GeneID" id="9803818"/>
<reference evidence="7 8" key="1">
    <citation type="submission" date="2019-12" db="EMBL/GenBank/DDBJ databases">
        <title>Chromosome-level assembly of the Caenorhabditis remanei genome.</title>
        <authorList>
            <person name="Teterina A.A."/>
            <person name="Willis J.H."/>
            <person name="Phillips P.C."/>
        </authorList>
    </citation>
    <scope>NUCLEOTIDE SEQUENCE [LARGE SCALE GENOMIC DNA]</scope>
    <source>
        <strain evidence="7 8">PX506</strain>
        <tissue evidence="7">Whole organism</tissue>
    </source>
</reference>
<gene>
    <name evidence="7" type="ORF">GCK72_006726</name>
</gene>
<name>A0A6A5HG20_CAERE</name>
<sequence>MNSSSSNDSIPFQCLDPTDPGLDIILYIFCFFYYSIGLFLHGSILRMIFFTDRTTLKDNSFFQIYAMDSIMSIFLISVELFFNRLFLFISPFCPIVGPFFWDTSIIMKLVYLILHHSRFSKSVAQIVMVLNRMSCVLAPSNYDRLWRIFTPVSRVLVVILPFGGTWNLIISRVFGQSIRGGFSINYKRAVQWAALSMFQSIYISTALFFTIICTSITVYKLYILPDRIKTAERALCITSFFTSLTFLFVAGTQICSDIDCEQQESPNFIVFQER</sequence>
<dbReference type="GO" id="GO:0007606">
    <property type="term" value="P:sensory perception of chemical stimulus"/>
    <property type="evidence" value="ECO:0007669"/>
    <property type="project" value="UniProtKB-UniRule"/>
</dbReference>
<protein>
    <recommendedName>
        <fullName evidence="6">Serpentine receptor class gamma</fullName>
    </recommendedName>
</protein>
<dbReference type="AlphaFoldDB" id="A0A6A5HG20"/>
<keyword evidence="4 6" id="KW-1133">Transmembrane helix</keyword>
<comment type="caution">
    <text evidence="6">Lacks conserved residue(s) required for the propagation of feature annotation.</text>
</comment>
<organism evidence="7 8">
    <name type="scientific">Caenorhabditis remanei</name>
    <name type="common">Caenorhabditis vulgaris</name>
    <dbReference type="NCBI Taxonomy" id="31234"/>
    <lineage>
        <taxon>Eukaryota</taxon>
        <taxon>Metazoa</taxon>
        <taxon>Ecdysozoa</taxon>
        <taxon>Nematoda</taxon>
        <taxon>Chromadorea</taxon>
        <taxon>Rhabditida</taxon>
        <taxon>Rhabditina</taxon>
        <taxon>Rhabditomorpha</taxon>
        <taxon>Rhabditoidea</taxon>
        <taxon>Rhabditidae</taxon>
        <taxon>Peloderinae</taxon>
        <taxon>Caenorhabditis</taxon>
    </lineage>
</organism>
<comment type="similarity">
    <text evidence="2 6">Belongs to the nematode receptor-like protein srg family.</text>
</comment>
<evidence type="ECO:0000313" key="7">
    <source>
        <dbReference type="EMBL" id="KAF1766768.1"/>
    </source>
</evidence>
<dbReference type="CTD" id="9803818"/>
<proteinExistence type="inferred from homology"/>
<dbReference type="GO" id="GO:0004888">
    <property type="term" value="F:transmembrane signaling receptor activity"/>
    <property type="evidence" value="ECO:0007669"/>
    <property type="project" value="InterPro"/>
</dbReference>
<dbReference type="Proteomes" id="UP000483820">
    <property type="component" value="Chromosome II"/>
</dbReference>
<dbReference type="RefSeq" id="XP_053589959.1">
    <property type="nucleotide sequence ID" value="XM_053725765.1"/>
</dbReference>
<evidence type="ECO:0000256" key="4">
    <source>
        <dbReference type="ARBA" id="ARBA00022989"/>
    </source>
</evidence>
<dbReference type="EMBL" id="WUAV01000002">
    <property type="protein sequence ID" value="KAF1766768.1"/>
    <property type="molecule type" value="Genomic_DNA"/>
</dbReference>
<comment type="caution">
    <text evidence="7">The sequence shown here is derived from an EMBL/GenBank/DDBJ whole genome shotgun (WGS) entry which is preliminary data.</text>
</comment>
<evidence type="ECO:0000256" key="2">
    <source>
        <dbReference type="ARBA" id="ARBA00005692"/>
    </source>
</evidence>